<reference evidence="2 3" key="1">
    <citation type="journal article" date="2018" name="PLoS Genet.">
        <title>Population sequencing reveals clonal diversity and ancestral inbreeding in the grapevine cultivar Chardonnay.</title>
        <authorList>
            <person name="Roach M.J."/>
            <person name="Johnson D.L."/>
            <person name="Bohlmann J."/>
            <person name="van Vuuren H.J."/>
            <person name="Jones S.J."/>
            <person name="Pretorius I.S."/>
            <person name="Schmidt S.A."/>
            <person name="Borneman A.R."/>
        </authorList>
    </citation>
    <scope>NUCLEOTIDE SEQUENCE [LARGE SCALE GENOMIC DNA]</scope>
    <source>
        <strain evidence="3">cv. Chardonnay</strain>
        <tissue evidence="2">Leaf</tissue>
    </source>
</reference>
<comment type="caution">
    <text evidence="2">The sequence shown here is derived from an EMBL/GenBank/DDBJ whole genome shotgun (WGS) entry which is preliminary data.</text>
</comment>
<dbReference type="AlphaFoldDB" id="A0A438BPS9"/>
<gene>
    <name evidence="2" type="ORF">CK203_106289</name>
</gene>
<accession>A0A438BPS9</accession>
<evidence type="ECO:0000256" key="1">
    <source>
        <dbReference type="SAM" id="Phobius"/>
    </source>
</evidence>
<keyword evidence="1" id="KW-1133">Transmembrane helix</keyword>
<organism evidence="2 3">
    <name type="scientific">Vitis vinifera</name>
    <name type="common">Grape</name>
    <dbReference type="NCBI Taxonomy" id="29760"/>
    <lineage>
        <taxon>Eukaryota</taxon>
        <taxon>Viridiplantae</taxon>
        <taxon>Streptophyta</taxon>
        <taxon>Embryophyta</taxon>
        <taxon>Tracheophyta</taxon>
        <taxon>Spermatophyta</taxon>
        <taxon>Magnoliopsida</taxon>
        <taxon>eudicotyledons</taxon>
        <taxon>Gunneridae</taxon>
        <taxon>Pentapetalae</taxon>
        <taxon>rosids</taxon>
        <taxon>Vitales</taxon>
        <taxon>Vitaceae</taxon>
        <taxon>Viteae</taxon>
        <taxon>Vitis</taxon>
    </lineage>
</organism>
<sequence>MNNDDGWKDALQSWQCLLPGLIRIIPDWRGGQEAVAILPATLSLHNLERESGGGEMPLVRVEVRNEYGLGLHELYGDANREDPKAVLDGRCCRRSCRDLASARRSRRVCFSFSFCLIFRCVLEVVFLI</sequence>
<evidence type="ECO:0000313" key="2">
    <source>
        <dbReference type="EMBL" id="RVW12966.1"/>
    </source>
</evidence>
<name>A0A438BPS9_VITVI</name>
<keyword evidence="1" id="KW-0472">Membrane</keyword>
<proteinExistence type="predicted"/>
<dbReference type="Proteomes" id="UP000288805">
    <property type="component" value="Unassembled WGS sequence"/>
</dbReference>
<dbReference type="EMBL" id="QGNW01002671">
    <property type="protein sequence ID" value="RVW12966.1"/>
    <property type="molecule type" value="Genomic_DNA"/>
</dbReference>
<protein>
    <submittedName>
        <fullName evidence="2">Uncharacterized protein</fullName>
    </submittedName>
</protein>
<evidence type="ECO:0000313" key="3">
    <source>
        <dbReference type="Proteomes" id="UP000288805"/>
    </source>
</evidence>
<feature type="transmembrane region" description="Helical" evidence="1">
    <location>
        <begin position="108"/>
        <end position="127"/>
    </location>
</feature>
<keyword evidence="1" id="KW-0812">Transmembrane</keyword>